<name>A0A0P9H3D4_9CHLR</name>
<dbReference type="InterPro" id="IPR045090">
    <property type="entry name" value="Pept_M3A_M3B"/>
</dbReference>
<comment type="similarity">
    <text evidence="6">Belongs to the peptidase M3 family.</text>
</comment>
<gene>
    <name evidence="8" type="ORF">SE17_37650</name>
</gene>
<dbReference type="GO" id="GO:0004222">
    <property type="term" value="F:metalloendopeptidase activity"/>
    <property type="evidence" value="ECO:0007669"/>
    <property type="project" value="InterPro"/>
</dbReference>
<evidence type="ECO:0000256" key="5">
    <source>
        <dbReference type="ARBA" id="ARBA00023049"/>
    </source>
</evidence>
<evidence type="ECO:0000256" key="4">
    <source>
        <dbReference type="ARBA" id="ARBA00022833"/>
    </source>
</evidence>
<dbReference type="PANTHER" id="PTHR11804:SF84">
    <property type="entry name" value="SACCHAROLYSIN"/>
    <property type="match status" value="1"/>
</dbReference>
<keyword evidence="4 6" id="KW-0862">Zinc</keyword>
<keyword evidence="2 6" id="KW-0479">Metal-binding</keyword>
<sequence>LHRYMALRRKIMGLDELRIYDTYAPLVPQADLAVPYDEARDTVTAAFKPLGADYADALGKAFSQRWIDVYENVGKRSGAYSSGSYSTPPFILLNYQDRVRDMFTLAHELGHSMHSYFTRHTQPFVYGSYTIFVAEVASTLNEALLNDYLLKTRDEPMLRKSLIVQQLDDIRATIFRQTMFAEFELDIHTRTEAGEPLTSDALSKAYYELVKRYQGPPVTLDDEIALEWARIPHFYYNFYVYQYATGLSAALALSRQIIDEGQPAVDRYLKFLSSGSSRSSIDMLRDAGVDMTTPAPVQAAMDTFDRLVDELE</sequence>
<reference evidence="8 9" key="1">
    <citation type="submission" date="2015-09" db="EMBL/GenBank/DDBJ databases">
        <title>Draft genome sequence of Kouleothrix aurantiaca JCM 19913.</title>
        <authorList>
            <person name="Hemp J."/>
        </authorList>
    </citation>
    <scope>NUCLEOTIDE SEQUENCE [LARGE SCALE GENOMIC DNA]</scope>
    <source>
        <strain evidence="8 9">COM-B</strain>
    </source>
</reference>
<dbReference type="Pfam" id="PF01432">
    <property type="entry name" value="Peptidase_M3"/>
    <property type="match status" value="1"/>
</dbReference>
<feature type="non-terminal residue" evidence="8">
    <location>
        <position position="312"/>
    </location>
</feature>
<keyword evidence="3 6" id="KW-0378">Hydrolase</keyword>
<evidence type="ECO:0000313" key="8">
    <source>
        <dbReference type="EMBL" id="KPV48515.1"/>
    </source>
</evidence>
<evidence type="ECO:0000259" key="7">
    <source>
        <dbReference type="Pfam" id="PF01432"/>
    </source>
</evidence>
<proteinExistence type="inferred from homology"/>
<dbReference type="GO" id="GO:0006508">
    <property type="term" value="P:proteolysis"/>
    <property type="evidence" value="ECO:0007669"/>
    <property type="project" value="UniProtKB-KW"/>
</dbReference>
<dbReference type="SUPFAM" id="SSF55486">
    <property type="entry name" value="Metalloproteases ('zincins'), catalytic domain"/>
    <property type="match status" value="1"/>
</dbReference>
<feature type="domain" description="Peptidase M3A/M3B catalytic" evidence="7">
    <location>
        <begin position="1"/>
        <end position="302"/>
    </location>
</feature>
<evidence type="ECO:0000313" key="9">
    <source>
        <dbReference type="Proteomes" id="UP000050509"/>
    </source>
</evidence>
<dbReference type="PANTHER" id="PTHR11804">
    <property type="entry name" value="PROTEASE M3 THIMET OLIGOPEPTIDASE-RELATED"/>
    <property type="match status" value="1"/>
</dbReference>
<dbReference type="InterPro" id="IPR001567">
    <property type="entry name" value="Pept_M3A_M3B_dom"/>
</dbReference>
<dbReference type="InterPro" id="IPR042088">
    <property type="entry name" value="OligoPept_F_C"/>
</dbReference>
<keyword evidence="1 6" id="KW-0645">Protease</keyword>
<evidence type="ECO:0000256" key="1">
    <source>
        <dbReference type="ARBA" id="ARBA00022670"/>
    </source>
</evidence>
<dbReference type="GO" id="GO:0006518">
    <property type="term" value="P:peptide metabolic process"/>
    <property type="evidence" value="ECO:0007669"/>
    <property type="project" value="TreeGrafter"/>
</dbReference>
<dbReference type="Proteomes" id="UP000050509">
    <property type="component" value="Unassembled WGS sequence"/>
</dbReference>
<accession>A0A0P9H3D4</accession>
<evidence type="ECO:0000256" key="2">
    <source>
        <dbReference type="ARBA" id="ARBA00022723"/>
    </source>
</evidence>
<comment type="cofactor">
    <cofactor evidence="6">
        <name>Zn(2+)</name>
        <dbReference type="ChEBI" id="CHEBI:29105"/>
    </cofactor>
    <text evidence="6">Binds 1 zinc ion.</text>
</comment>
<dbReference type="Gene3D" id="1.10.1370.20">
    <property type="entry name" value="Oligoendopeptidase f, C-terminal domain"/>
    <property type="match status" value="1"/>
</dbReference>
<comment type="caution">
    <text evidence="8">The sequence shown here is derived from an EMBL/GenBank/DDBJ whole genome shotgun (WGS) entry which is preliminary data.</text>
</comment>
<keyword evidence="5 6" id="KW-0482">Metalloprotease</keyword>
<protein>
    <submittedName>
        <fullName evidence="8">Oligopeptidase PepB</fullName>
    </submittedName>
</protein>
<evidence type="ECO:0000256" key="3">
    <source>
        <dbReference type="ARBA" id="ARBA00022801"/>
    </source>
</evidence>
<dbReference type="AlphaFoldDB" id="A0A0P9H3D4"/>
<organism evidence="8 9">
    <name type="scientific">Kouleothrix aurantiaca</name>
    <dbReference type="NCBI Taxonomy" id="186479"/>
    <lineage>
        <taxon>Bacteria</taxon>
        <taxon>Bacillati</taxon>
        <taxon>Chloroflexota</taxon>
        <taxon>Chloroflexia</taxon>
        <taxon>Chloroflexales</taxon>
        <taxon>Roseiflexineae</taxon>
        <taxon>Roseiflexaceae</taxon>
        <taxon>Kouleothrix</taxon>
    </lineage>
</organism>
<dbReference type="CDD" id="cd09608">
    <property type="entry name" value="M3B_PepF"/>
    <property type="match status" value="1"/>
</dbReference>
<feature type="non-terminal residue" evidence="8">
    <location>
        <position position="1"/>
    </location>
</feature>
<dbReference type="EMBL" id="LJCR01002590">
    <property type="protein sequence ID" value="KPV48515.1"/>
    <property type="molecule type" value="Genomic_DNA"/>
</dbReference>
<dbReference type="GO" id="GO:0046872">
    <property type="term" value="F:metal ion binding"/>
    <property type="evidence" value="ECO:0007669"/>
    <property type="project" value="UniProtKB-UniRule"/>
</dbReference>
<keyword evidence="9" id="KW-1185">Reference proteome</keyword>
<evidence type="ECO:0000256" key="6">
    <source>
        <dbReference type="RuleBase" id="RU003435"/>
    </source>
</evidence>